<accession>A0ABX5LHP6</accession>
<proteinExistence type="predicted"/>
<protein>
    <submittedName>
        <fullName evidence="1">Uncharacterized protein</fullName>
    </submittedName>
</protein>
<dbReference type="Proteomes" id="UP000245674">
    <property type="component" value="Unassembled WGS sequence"/>
</dbReference>
<name>A0ABX5LHP6_9MICO</name>
<organism evidence="1 2">
    <name type="scientific">Rathayibacter iranicus NCPPB 2253 = VKM Ac-1602</name>
    <dbReference type="NCBI Taxonomy" id="1328868"/>
    <lineage>
        <taxon>Bacteria</taxon>
        <taxon>Bacillati</taxon>
        <taxon>Actinomycetota</taxon>
        <taxon>Actinomycetes</taxon>
        <taxon>Micrococcales</taxon>
        <taxon>Microbacteriaceae</taxon>
        <taxon>Rathayibacter</taxon>
    </lineage>
</organism>
<keyword evidence="2" id="KW-1185">Reference proteome</keyword>
<comment type="caution">
    <text evidence="1">The sequence shown here is derived from an EMBL/GenBank/DDBJ whole genome shotgun (WGS) entry which is preliminary data.</text>
</comment>
<gene>
    <name evidence="1" type="ORF">B0H03_101164</name>
</gene>
<evidence type="ECO:0000313" key="2">
    <source>
        <dbReference type="Proteomes" id="UP000245674"/>
    </source>
</evidence>
<dbReference type="RefSeq" id="WP_160487191.1">
    <property type="nucleotide sequence ID" value="NZ_QGDV01000001.1"/>
</dbReference>
<dbReference type="EMBL" id="QGDV01000001">
    <property type="protein sequence ID" value="PWJ66712.1"/>
    <property type="molecule type" value="Genomic_DNA"/>
</dbReference>
<reference evidence="1 2" key="1">
    <citation type="submission" date="2018-03" db="EMBL/GenBank/DDBJ databases">
        <title>Genomic Encyclopedia of Type Strains, Phase III (KMG-III): the genomes of soil and plant-associated and newly described type strains.</title>
        <authorList>
            <person name="Whitman W."/>
        </authorList>
    </citation>
    <scope>NUCLEOTIDE SEQUENCE [LARGE SCALE GENOMIC DNA]</scope>
    <source>
        <strain evidence="1 2">VKM Ac-1602</strain>
    </source>
</reference>
<evidence type="ECO:0000313" key="1">
    <source>
        <dbReference type="EMBL" id="PWJ66712.1"/>
    </source>
</evidence>
<sequence>MVVAMQATGFERAAQVGELLMRGGGFGADPGTAPRNAARLELAARDKVVLLL</sequence>